<feature type="domain" description="C2H2-type" evidence="10">
    <location>
        <begin position="1365"/>
        <end position="1392"/>
    </location>
</feature>
<dbReference type="CDD" id="cd07765">
    <property type="entry name" value="KRAB_A-box"/>
    <property type="match status" value="2"/>
</dbReference>
<dbReference type="Pfam" id="PF02023">
    <property type="entry name" value="SCAN"/>
    <property type="match status" value="2"/>
</dbReference>
<protein>
    <submittedName>
        <fullName evidence="14">Zinc finger protein 845-like</fullName>
    </submittedName>
</protein>
<dbReference type="InterPro" id="IPR003309">
    <property type="entry name" value="SCAN_dom"/>
</dbReference>
<evidence type="ECO:0000259" key="10">
    <source>
        <dbReference type="PROSITE" id="PS50157"/>
    </source>
</evidence>
<feature type="domain" description="C2H2-type" evidence="10">
    <location>
        <begin position="551"/>
        <end position="578"/>
    </location>
</feature>
<keyword evidence="3 8" id="KW-0863">Zinc-finger</keyword>
<dbReference type="InterPro" id="IPR001909">
    <property type="entry name" value="KRAB"/>
</dbReference>
<dbReference type="Gene3D" id="6.10.140.140">
    <property type="match status" value="2"/>
</dbReference>
<feature type="domain" description="C2H2-type" evidence="10">
    <location>
        <begin position="363"/>
        <end position="390"/>
    </location>
</feature>
<dbReference type="InterPro" id="IPR038269">
    <property type="entry name" value="SCAN_sf"/>
</dbReference>
<evidence type="ECO:0000256" key="1">
    <source>
        <dbReference type="ARBA" id="ARBA00022723"/>
    </source>
</evidence>
<dbReference type="SMART" id="SM00349">
    <property type="entry name" value="KRAB"/>
    <property type="match status" value="2"/>
</dbReference>
<dbReference type="InterPro" id="IPR036236">
    <property type="entry name" value="Znf_C2H2_sf"/>
</dbReference>
<feature type="domain" description="C2H2-type" evidence="10">
    <location>
        <begin position="1449"/>
        <end position="1476"/>
    </location>
</feature>
<dbReference type="Gene3D" id="3.30.160.60">
    <property type="entry name" value="Classic Zinc Finger"/>
    <property type="match status" value="24"/>
</dbReference>
<dbReference type="Pfam" id="PF00096">
    <property type="entry name" value="zf-C2H2"/>
    <property type="match status" value="19"/>
</dbReference>
<dbReference type="InterPro" id="IPR013087">
    <property type="entry name" value="Znf_C2H2_type"/>
</dbReference>
<feature type="domain" description="C2H2-type" evidence="10">
    <location>
        <begin position="607"/>
        <end position="634"/>
    </location>
</feature>
<feature type="region of interest" description="Disordered" evidence="9">
    <location>
        <begin position="703"/>
        <end position="824"/>
    </location>
</feature>
<dbReference type="SUPFAM" id="SSF109640">
    <property type="entry name" value="KRAB domain (Kruppel-associated box)"/>
    <property type="match status" value="2"/>
</dbReference>
<feature type="domain" description="C2H2-type" evidence="10">
    <location>
        <begin position="467"/>
        <end position="494"/>
    </location>
</feature>
<dbReference type="PROSITE" id="PS00028">
    <property type="entry name" value="ZINC_FINGER_C2H2_1"/>
    <property type="match status" value="20"/>
</dbReference>
<evidence type="ECO:0000313" key="13">
    <source>
        <dbReference type="Proteomes" id="UP001652622"/>
    </source>
</evidence>
<feature type="region of interest" description="Disordered" evidence="9">
    <location>
        <begin position="856"/>
        <end position="878"/>
    </location>
</feature>
<dbReference type="PROSITE" id="PS50157">
    <property type="entry name" value="ZINC_FINGER_C2H2_2"/>
    <property type="match status" value="24"/>
</dbReference>
<keyword evidence="4" id="KW-0862">Zinc</keyword>
<evidence type="ECO:0000259" key="12">
    <source>
        <dbReference type="PROSITE" id="PS50805"/>
    </source>
</evidence>
<feature type="domain" description="C2H2-type" evidence="10">
    <location>
        <begin position="635"/>
        <end position="662"/>
    </location>
</feature>
<gene>
    <name evidence="14" type="primary">LOC117662553</name>
</gene>
<feature type="domain" description="C2H2-type" evidence="10">
    <location>
        <begin position="1505"/>
        <end position="1532"/>
    </location>
</feature>
<dbReference type="PROSITE" id="PS50805">
    <property type="entry name" value="KRAB"/>
    <property type="match status" value="2"/>
</dbReference>
<dbReference type="RefSeq" id="XP_060543386.1">
    <property type="nucleotide sequence ID" value="XM_060687403.1"/>
</dbReference>
<feature type="compositionally biased region" description="Polar residues" evidence="9">
    <location>
        <begin position="1134"/>
        <end position="1147"/>
    </location>
</feature>
<dbReference type="Gene3D" id="1.10.4020.10">
    <property type="entry name" value="DNA breaking-rejoining enzymes"/>
    <property type="match status" value="2"/>
</dbReference>
<feature type="domain" description="SCAN box" evidence="11">
    <location>
        <begin position="904"/>
        <end position="976"/>
    </location>
</feature>
<dbReference type="PANTHER" id="PTHR19818:SF158">
    <property type="entry name" value="C2H2-TYPE DOMAIN-CONTAINING PROTEIN-RELATED"/>
    <property type="match status" value="1"/>
</dbReference>
<feature type="domain" description="C2H2-type" evidence="10">
    <location>
        <begin position="579"/>
        <end position="606"/>
    </location>
</feature>
<evidence type="ECO:0000256" key="5">
    <source>
        <dbReference type="ARBA" id="ARBA00023015"/>
    </source>
</evidence>
<dbReference type="SUPFAM" id="SSF47353">
    <property type="entry name" value="Retrovirus capsid dimerization domain-like"/>
    <property type="match status" value="2"/>
</dbReference>
<dbReference type="InterPro" id="IPR050329">
    <property type="entry name" value="GLI_C2H2-zinc-finger"/>
</dbReference>
<dbReference type="SUPFAM" id="SSF57667">
    <property type="entry name" value="beta-beta-alpha zinc fingers"/>
    <property type="match status" value="14"/>
</dbReference>
<feature type="domain" description="C2H2-type" evidence="10">
    <location>
        <begin position="1281"/>
        <end position="1308"/>
    </location>
</feature>
<feature type="domain" description="C2H2-type" evidence="10">
    <location>
        <begin position="1253"/>
        <end position="1280"/>
    </location>
</feature>
<dbReference type="Proteomes" id="UP001652622">
    <property type="component" value="Unplaced"/>
</dbReference>
<evidence type="ECO:0000256" key="3">
    <source>
        <dbReference type="ARBA" id="ARBA00022771"/>
    </source>
</evidence>
<evidence type="ECO:0000256" key="8">
    <source>
        <dbReference type="PROSITE-ProRule" id="PRU00042"/>
    </source>
</evidence>
<proteinExistence type="predicted"/>
<feature type="domain" description="C2H2-type" evidence="10">
    <location>
        <begin position="495"/>
        <end position="522"/>
    </location>
</feature>
<dbReference type="InterPro" id="IPR036051">
    <property type="entry name" value="KRAB_dom_sf"/>
</dbReference>
<keyword evidence="6" id="KW-0804">Transcription</keyword>
<feature type="domain" description="C2H2-type" evidence="10">
    <location>
        <begin position="1309"/>
        <end position="1336"/>
    </location>
</feature>
<dbReference type="PANTHER" id="PTHR19818">
    <property type="entry name" value="ZINC FINGER PROTEIN ZIC AND GLI"/>
    <property type="match status" value="1"/>
</dbReference>
<reference evidence="14" key="1">
    <citation type="submission" date="2025-08" db="UniProtKB">
        <authorList>
            <consortium name="RefSeq"/>
        </authorList>
    </citation>
    <scope>IDENTIFICATION</scope>
    <source>
        <tissue evidence="14">Blood</tissue>
    </source>
</reference>
<dbReference type="Pfam" id="PF01352">
    <property type="entry name" value="KRAB"/>
    <property type="match status" value="2"/>
</dbReference>
<evidence type="ECO:0000256" key="4">
    <source>
        <dbReference type="ARBA" id="ARBA00022833"/>
    </source>
</evidence>
<feature type="domain" description="C2H2-type" evidence="10">
    <location>
        <begin position="1337"/>
        <end position="1364"/>
    </location>
</feature>
<keyword evidence="5" id="KW-0805">Transcription regulation</keyword>
<evidence type="ECO:0000259" key="11">
    <source>
        <dbReference type="PROSITE" id="PS50804"/>
    </source>
</evidence>
<feature type="domain" description="C2H2-type" evidence="10">
    <location>
        <begin position="411"/>
        <end position="438"/>
    </location>
</feature>
<feature type="domain" description="C2H2-type" evidence="10">
    <location>
        <begin position="1533"/>
        <end position="1560"/>
    </location>
</feature>
<feature type="domain" description="SCAN box" evidence="11">
    <location>
        <begin position="51"/>
        <end position="123"/>
    </location>
</feature>
<accession>A0ABM3Z4T3</accession>
<feature type="domain" description="C2H2-type" evidence="10">
    <location>
        <begin position="1211"/>
        <end position="1238"/>
    </location>
</feature>
<feature type="domain" description="C2H2-type" evidence="10">
    <location>
        <begin position="1477"/>
        <end position="1504"/>
    </location>
</feature>
<evidence type="ECO:0000256" key="6">
    <source>
        <dbReference type="ARBA" id="ARBA00023163"/>
    </source>
</evidence>
<keyword evidence="2" id="KW-0677">Repeat</keyword>
<feature type="region of interest" description="Disordered" evidence="9">
    <location>
        <begin position="1126"/>
        <end position="1152"/>
    </location>
</feature>
<dbReference type="GeneID" id="117662553"/>
<evidence type="ECO:0000313" key="14">
    <source>
        <dbReference type="RefSeq" id="XP_060543386.1"/>
    </source>
</evidence>
<feature type="domain" description="C2H2-type" evidence="10">
    <location>
        <begin position="1421"/>
        <end position="1448"/>
    </location>
</feature>
<feature type="domain" description="C2H2-type" evidence="10">
    <location>
        <begin position="523"/>
        <end position="550"/>
    </location>
</feature>
<keyword evidence="1" id="KW-0479">Metal-binding</keyword>
<feature type="domain" description="C2H2-type" evidence="10">
    <location>
        <begin position="1393"/>
        <end position="1420"/>
    </location>
</feature>
<keyword evidence="7" id="KW-0539">Nucleus</keyword>
<keyword evidence="13" id="KW-1185">Reference proteome</keyword>
<feature type="region of interest" description="Disordered" evidence="9">
    <location>
        <begin position="1"/>
        <end position="27"/>
    </location>
</feature>
<feature type="domain" description="KRAB" evidence="12">
    <location>
        <begin position="1055"/>
        <end position="1132"/>
    </location>
</feature>
<dbReference type="CDD" id="cd07936">
    <property type="entry name" value="SCAN"/>
    <property type="match status" value="2"/>
</dbReference>
<evidence type="ECO:0000256" key="2">
    <source>
        <dbReference type="ARBA" id="ARBA00022737"/>
    </source>
</evidence>
<feature type="domain" description="KRAB" evidence="12">
    <location>
        <begin position="203"/>
        <end position="282"/>
    </location>
</feature>
<dbReference type="SMART" id="SM00431">
    <property type="entry name" value="SCAN"/>
    <property type="match status" value="2"/>
</dbReference>
<dbReference type="PROSITE" id="PS50804">
    <property type="entry name" value="SCAN_BOX"/>
    <property type="match status" value="2"/>
</dbReference>
<dbReference type="SMART" id="SM00355">
    <property type="entry name" value="ZnF_C2H2"/>
    <property type="match status" value="24"/>
</dbReference>
<evidence type="ECO:0000256" key="7">
    <source>
        <dbReference type="ARBA" id="ARBA00023242"/>
    </source>
</evidence>
<feature type="domain" description="C2H2-type" evidence="10">
    <location>
        <begin position="1589"/>
        <end position="1616"/>
    </location>
</feature>
<feature type="domain" description="C2H2-type" evidence="10">
    <location>
        <begin position="439"/>
        <end position="466"/>
    </location>
</feature>
<organism evidence="13 14">
    <name type="scientific">Pantherophis guttatus</name>
    <name type="common">Corn snake</name>
    <name type="synonym">Elaphe guttata</name>
    <dbReference type="NCBI Taxonomy" id="94885"/>
    <lineage>
        <taxon>Eukaryota</taxon>
        <taxon>Metazoa</taxon>
        <taxon>Chordata</taxon>
        <taxon>Craniata</taxon>
        <taxon>Vertebrata</taxon>
        <taxon>Euteleostomi</taxon>
        <taxon>Lepidosauria</taxon>
        <taxon>Squamata</taxon>
        <taxon>Bifurcata</taxon>
        <taxon>Unidentata</taxon>
        <taxon>Episquamata</taxon>
        <taxon>Toxicofera</taxon>
        <taxon>Serpentes</taxon>
        <taxon>Colubroidea</taxon>
        <taxon>Colubridae</taxon>
        <taxon>Colubrinae</taxon>
        <taxon>Pantherophis</taxon>
    </lineage>
</organism>
<sequence length="1666" mass="189286">METQPFGKEGAGKGPSAAQPGNGGKLWTRTGQQILEEETILPSEVQPWNFIQYQEAEGPRGICSQLHDFCRRWLRPEKHTKAQMLDLVVLEHLLFLLPPEMEGWVRECGAETSSQAVALAEGFLLSQVEEQKEQVELQCCTMEIRDPEGKKNPSNPPQKLFFRGIPWDNQSQDTSGEKQSMKFSGFYDAAQTVIEPPNQESLVSFEEVAVYFSEEEWSQLDPDQKALHSEVMLENHRNMVSLGNNGQENQDSCELFQVTNAKDETEKFGFRMEFESHERSQSNNWNQDNSYSTDAPMQDFLAQQDKIRKKYIGKSVNEDYLTQNKGKDAIGYNGQNYNGTFIYSLGNNFFTSEKVIHTKKEPYKYLESGKHFRTSWQFTSHERIHTGEKLCSESPVAYAAQSLQAAGEKPYKCMDCGKTFAQRRYLASHKMIHTGEKPYKCMECGKTFAHRSNLIYHKIVHTGEKPFKCMECGKTFAHRSNLISHKMINTGKKPYKCTECGNTFICNNGLRCHKMIHTREKPYKCMDCGKTFAQSNELTSHKRIHTGEKPYKCMECGKTFAHRSNLISHKMIHTGTKPFKCMDCGKTFARRRYLASHKMIHTGEKPFKCMECGKTFAQRSYLASHKKIHSEEKPFKCMECGKTFAQNSNLTSHKTIHAKGKVYSNSNSTLDFSTTPQSFIAVFEQFTKSAYCPIQSNKVKFNVEKSGNSSRAKGGGGGRDPRPALLRLPPRLPCSPAALSMLSRKGEKPSEEEAGFAPGSLSPEGERSRAASPAASFPDLRGRGGGSRSCAGTETRSHVKSLQAKSFSSEKKERDPLQGSVLQHQKWSREGKGIWRPTRVLGAIAVALQDRERMETQPFGKEGSGKGPSAAQPGNGGKLWRRTEQKILEEETLLPSEVHPWTSIQYQEAEGPRGLCSQLHDFCRRWLRPEKHTKAQMQDLVVLEQLLFLLPPEMEGWVRECGAETSSQAVSLAEGFLLSQVEEQKEQVELQCCTVEITDPERKTNPSNPPQELFFRRIPWEDQIQDTGEKQRMKFSVFYDGAQRVVEPSNQESLVSFEEVTVYFSEEEWSQLDSDQKALHSEVMLENHRNVVSLANNGQENQDSSELFQMINAKDGTENFGIRMEPETHDRNQSNDWNQESSSSTDAQQEKIRKKCIGKSVKTVNEYYLTRNKGEDAIWPNGKNYNGTLILSLGNNFLTSQKVILTKKEPYRYLESGKHFRTSSQLTSHERIHTGEKRFSEAPVAQAAEEKPYKCMEYGKTFAVSNRLTMHRKIHTGEKLYKCMECGKAFTRSRELSNHKQIHTGEKPYKCMVCGKTFAQSSGLTMHKKIHTGEKPFKCMECGKTFTQKGNLISHKMIHTGVKPYKCVECGETFTQKSSLISHQVIHTGEKPYKCIECGKTFAHRRNLISHKVIHTGEKPYKCMVCGKTFGQNCYLISHKMIHTGEKPYKCMECGKTFALSSRLTMHKKIHTGEKPFKCMECGKTFAQRGHLISHKMIHTGEKPFKCMECGKTFAQCSYLASHKKIHSEEKPFKCMECGKTFTKSSALTSHSRIHTGEKPYKCMACGKTFAQSSGLSCHKKIHTGEKPYKCMECGKTFAQNSNLTSHKRIHAREKVYINSNSTLDLYTTPQCFTALSEQFTKSAYCRQESGSSFYQPQKDERLTQQ</sequence>
<feature type="compositionally biased region" description="Low complexity" evidence="9">
    <location>
        <begin position="723"/>
        <end position="740"/>
    </location>
</feature>
<feature type="domain" description="C2H2-type" evidence="10">
    <location>
        <begin position="1561"/>
        <end position="1588"/>
    </location>
</feature>
<evidence type="ECO:0000256" key="9">
    <source>
        <dbReference type="SAM" id="MobiDB-lite"/>
    </source>
</evidence>
<name>A0ABM3Z4T3_PANGU</name>